<evidence type="ECO:0000256" key="1">
    <source>
        <dbReference type="HAMAP-Rule" id="MF_00386"/>
    </source>
</evidence>
<dbReference type="EMBL" id="DUTP01000005">
    <property type="protein sequence ID" value="HHX99598.1"/>
    <property type="molecule type" value="Genomic_DNA"/>
</dbReference>
<dbReference type="HAMAP" id="MF_00386">
    <property type="entry name" value="UPF0161_YidD"/>
    <property type="match status" value="1"/>
</dbReference>
<name>A0A832QGM0_9BACT</name>
<evidence type="ECO:0000313" key="3">
    <source>
        <dbReference type="Proteomes" id="UP000576550"/>
    </source>
</evidence>
<dbReference type="AlphaFoldDB" id="A0A832QGM0"/>
<dbReference type="NCBIfam" id="TIGR00278">
    <property type="entry name" value="membrane protein insertion efficiency factor YidD"/>
    <property type="match status" value="1"/>
</dbReference>
<comment type="caution">
    <text evidence="2">The sequence shown here is derived from an EMBL/GenBank/DDBJ whole genome shotgun (WGS) entry which is preliminary data.</text>
</comment>
<dbReference type="GO" id="GO:0005886">
    <property type="term" value="C:plasma membrane"/>
    <property type="evidence" value="ECO:0007669"/>
    <property type="project" value="UniProtKB-SubCell"/>
</dbReference>
<protein>
    <recommendedName>
        <fullName evidence="1">Putative membrane protein insertion efficiency factor</fullName>
    </recommendedName>
</protein>
<dbReference type="InterPro" id="IPR002696">
    <property type="entry name" value="Membr_insert_effic_factor_YidD"/>
</dbReference>
<dbReference type="PANTHER" id="PTHR33383">
    <property type="entry name" value="MEMBRANE PROTEIN INSERTION EFFICIENCY FACTOR-RELATED"/>
    <property type="match status" value="1"/>
</dbReference>
<reference evidence="2 3" key="1">
    <citation type="journal article" date="2020" name="Biotechnol. Biofuels">
        <title>New insights from the biogas microbiome by comprehensive genome-resolved metagenomics of nearly 1600 species originating from multiple anaerobic digesters.</title>
        <authorList>
            <person name="Campanaro S."/>
            <person name="Treu L."/>
            <person name="Rodriguez-R L.M."/>
            <person name="Kovalovszki A."/>
            <person name="Ziels R.M."/>
            <person name="Maus I."/>
            <person name="Zhu X."/>
            <person name="Kougias P.G."/>
            <person name="Basile A."/>
            <person name="Luo G."/>
            <person name="Schluter A."/>
            <person name="Konstantinidis K.T."/>
            <person name="Angelidaki I."/>
        </authorList>
    </citation>
    <scope>NUCLEOTIDE SEQUENCE [LARGE SCALE GENOMIC DNA]</scope>
    <source>
        <strain evidence="2">AS05jafATM_89</strain>
    </source>
</reference>
<dbReference type="Proteomes" id="UP000576550">
    <property type="component" value="Unassembled WGS sequence"/>
</dbReference>
<dbReference type="SMART" id="SM01234">
    <property type="entry name" value="Haemolytic"/>
    <property type="match status" value="1"/>
</dbReference>
<comment type="function">
    <text evidence="1">Could be involved in insertion of integral membrane proteins into the membrane.</text>
</comment>
<comment type="similarity">
    <text evidence="1">Belongs to the UPF0161 family.</text>
</comment>
<keyword evidence="1" id="KW-1003">Cell membrane</keyword>
<dbReference type="PANTHER" id="PTHR33383:SF1">
    <property type="entry name" value="MEMBRANE PROTEIN INSERTION EFFICIENCY FACTOR-RELATED"/>
    <property type="match status" value="1"/>
</dbReference>
<dbReference type="Pfam" id="PF01809">
    <property type="entry name" value="YidD"/>
    <property type="match status" value="1"/>
</dbReference>
<accession>A0A832QGM0</accession>
<proteinExistence type="inferred from homology"/>
<organism evidence="2 3">
    <name type="scientific">Candidatus Dojkabacteria bacterium</name>
    <dbReference type="NCBI Taxonomy" id="2099670"/>
    <lineage>
        <taxon>Bacteria</taxon>
        <taxon>Candidatus Dojkabacteria</taxon>
    </lineage>
</organism>
<gene>
    <name evidence="2" type="primary">yidD</name>
    <name evidence="2" type="ORF">GX533_02915</name>
</gene>
<keyword evidence="1" id="KW-0472">Membrane</keyword>
<evidence type="ECO:0000313" key="2">
    <source>
        <dbReference type="EMBL" id="HHX99598.1"/>
    </source>
</evidence>
<comment type="subcellular location">
    <subcellularLocation>
        <location evidence="1">Cell membrane</location>
        <topology evidence="1">Peripheral membrane protein</topology>
        <orientation evidence="1">Cytoplasmic side</orientation>
    </subcellularLocation>
</comment>
<sequence>MKKIILFLIRIYQKTLSLDHGKMGELLPNIRFCKFNPSCSVYSYEAIEKYGVLKGGFMSVWRILRCNPFTKPGTYDPVP</sequence>